<dbReference type="GO" id="GO:0016811">
    <property type="term" value="F:hydrolase activity, acting on carbon-nitrogen (but not peptide) bonds, in linear amides"/>
    <property type="evidence" value="ECO:0007669"/>
    <property type="project" value="InterPro"/>
</dbReference>
<accession>A0A381PT24</accession>
<protein>
    <recommendedName>
        <fullName evidence="1">Amidohydrolase 3 domain-containing protein</fullName>
    </recommendedName>
</protein>
<reference evidence="2" key="1">
    <citation type="submission" date="2018-05" db="EMBL/GenBank/DDBJ databases">
        <authorList>
            <person name="Lanie J.A."/>
            <person name="Ng W.-L."/>
            <person name="Kazmierczak K.M."/>
            <person name="Andrzejewski T.M."/>
            <person name="Davidsen T.M."/>
            <person name="Wayne K.J."/>
            <person name="Tettelin H."/>
            <person name="Glass J.I."/>
            <person name="Rusch D."/>
            <person name="Podicherti R."/>
            <person name="Tsui H.-C.T."/>
            <person name="Winkler M.E."/>
        </authorList>
    </citation>
    <scope>NUCLEOTIDE SEQUENCE</scope>
</reference>
<dbReference type="InterPro" id="IPR032466">
    <property type="entry name" value="Metal_Hydrolase"/>
</dbReference>
<dbReference type="SUPFAM" id="SSF51338">
    <property type="entry name" value="Composite domain of metallo-dependent hydrolases"/>
    <property type="match status" value="1"/>
</dbReference>
<dbReference type="PANTHER" id="PTHR11647">
    <property type="entry name" value="HYDRANTOINASE/DIHYDROPYRIMIDINASE FAMILY MEMBER"/>
    <property type="match status" value="1"/>
</dbReference>
<dbReference type="SUPFAM" id="SSF51556">
    <property type="entry name" value="Metallo-dependent hydrolases"/>
    <property type="match status" value="1"/>
</dbReference>
<feature type="domain" description="Amidohydrolase 3" evidence="1">
    <location>
        <begin position="79"/>
        <end position="262"/>
    </location>
</feature>
<dbReference type="InterPro" id="IPR011059">
    <property type="entry name" value="Metal-dep_hydrolase_composite"/>
</dbReference>
<dbReference type="PROSITE" id="PS51257">
    <property type="entry name" value="PROKAR_LIPOPROTEIN"/>
    <property type="match status" value="1"/>
</dbReference>
<dbReference type="AlphaFoldDB" id="A0A381PT24"/>
<dbReference type="Gene3D" id="2.30.40.10">
    <property type="entry name" value="Urease, subunit C, domain 1"/>
    <property type="match status" value="1"/>
</dbReference>
<evidence type="ECO:0000313" key="2">
    <source>
        <dbReference type="EMBL" id="SUZ70206.1"/>
    </source>
</evidence>
<dbReference type="InterPro" id="IPR023100">
    <property type="entry name" value="D-aminoacylase_insert_dom_sf"/>
</dbReference>
<dbReference type="Pfam" id="PF07969">
    <property type="entry name" value="Amidohydro_3"/>
    <property type="match status" value="1"/>
</dbReference>
<evidence type="ECO:0000259" key="1">
    <source>
        <dbReference type="Pfam" id="PF07969"/>
    </source>
</evidence>
<dbReference type="InterPro" id="IPR050378">
    <property type="entry name" value="Metallo-dep_Hydrolases_sf"/>
</dbReference>
<name>A0A381PT24_9ZZZZ</name>
<dbReference type="PANTHER" id="PTHR11647:SF1">
    <property type="entry name" value="COLLAPSIN RESPONSE MEDIATOR PROTEIN"/>
    <property type="match status" value="1"/>
</dbReference>
<gene>
    <name evidence="2" type="ORF">METZ01_LOCUS23060</name>
</gene>
<dbReference type="InterPro" id="IPR013108">
    <property type="entry name" value="Amidohydro_3"/>
</dbReference>
<proteinExistence type="predicted"/>
<organism evidence="2">
    <name type="scientific">marine metagenome</name>
    <dbReference type="NCBI Taxonomy" id="408172"/>
    <lineage>
        <taxon>unclassified sequences</taxon>
        <taxon>metagenomes</taxon>
        <taxon>ecological metagenomes</taxon>
    </lineage>
</organism>
<dbReference type="Gene3D" id="3.20.20.140">
    <property type="entry name" value="Metal-dependent hydrolases"/>
    <property type="match status" value="2"/>
</dbReference>
<dbReference type="EMBL" id="UINC01001083">
    <property type="protein sequence ID" value="SUZ70206.1"/>
    <property type="molecule type" value="Genomic_DNA"/>
</dbReference>
<sequence length="535" mass="59313">MDRVRRIFFSKWFLVSLLAFLLASCSEFNKSLNTHYDVLIVGGAVYDGSNSSPKNINIGIIEDKIISMNASENSSANHVLDATGYIVTPGFIDPHTHALEELKSQNQNANVNYLTQGVTTVFVGNDGGGIPNLEATISLITKQGIGTNMGFFVGHGDVRKIIMGLENRVPTKDELKAMLDLTADQMRLGAIGLSTGLYYTPGSFAETDEVIALAKVASQYGGIYDTHMRDESSYSIGLIGSIEEVIRIAKESDISVHISHLKALGHDVWGQSGAVIQLVDNAIQQGLKITANQYPYLAGGTRFSSVLIPAWVRADSREAMFDRLKNRDLQDRIHEEMVRNLNRRGGPNTMLVTSNKSPWRGMFLNEIAEIMKLDVLDAAIEIIKEGDPSIASFMINENDLHVFATQNWTMTGSDGSEGHPRKYATYPKVFQDMVLKERLFSLEKFIYRSSGLVADTFNLCDRGYLEEGRKADIIILDLERFIPLANFKDPTLLSTGVIHAMVNGKQVITHEQFTEELPGVVINRQKINCEVNEIQ</sequence>
<dbReference type="Gene3D" id="3.30.1490.130">
    <property type="entry name" value="D-aminoacylase. Domain 3"/>
    <property type="match status" value="1"/>
</dbReference>